<feature type="compositionally biased region" description="Basic and acidic residues" evidence="1">
    <location>
        <begin position="463"/>
        <end position="473"/>
    </location>
</feature>
<proteinExistence type="predicted"/>
<dbReference type="AlphaFoldDB" id="A0A4U0XVM7"/>
<feature type="region of interest" description="Disordered" evidence="1">
    <location>
        <begin position="173"/>
        <end position="196"/>
    </location>
</feature>
<dbReference type="EMBL" id="NAJQ01000044">
    <property type="protein sequence ID" value="TKA81854.1"/>
    <property type="molecule type" value="Genomic_DNA"/>
</dbReference>
<feature type="compositionally biased region" description="Polar residues" evidence="1">
    <location>
        <begin position="117"/>
        <end position="129"/>
    </location>
</feature>
<accession>A0A4U0XVM7</accession>
<feature type="compositionally biased region" description="Pro residues" evidence="1">
    <location>
        <begin position="86"/>
        <end position="98"/>
    </location>
</feature>
<keyword evidence="3" id="KW-1185">Reference proteome</keyword>
<feature type="region of interest" description="Disordered" evidence="1">
    <location>
        <begin position="449"/>
        <end position="473"/>
    </location>
</feature>
<evidence type="ECO:0000313" key="2">
    <source>
        <dbReference type="EMBL" id="TKA81854.1"/>
    </source>
</evidence>
<name>A0A4U0XVM7_9PEZI</name>
<organism evidence="2 3">
    <name type="scientific">Friedmanniomyces simplex</name>
    <dbReference type="NCBI Taxonomy" id="329884"/>
    <lineage>
        <taxon>Eukaryota</taxon>
        <taxon>Fungi</taxon>
        <taxon>Dikarya</taxon>
        <taxon>Ascomycota</taxon>
        <taxon>Pezizomycotina</taxon>
        <taxon>Dothideomycetes</taxon>
        <taxon>Dothideomycetidae</taxon>
        <taxon>Mycosphaerellales</taxon>
        <taxon>Teratosphaeriaceae</taxon>
        <taxon>Friedmanniomyces</taxon>
    </lineage>
</organism>
<sequence>MLRARIYQQPDRYGVYRGEVIEAKQGLPDQTTDGVMPSPSKADTGAPAPKRKAASSPERQATHRRPHSRHVDWEAYERLLATYPVPKSPTPSPPPSPPRSAGDRHSGCATDSPPSRPSSGSTACENLSMASGAGERVREGFGLDKVLDTRTTANTPVLSSASVLNRVQQDVNEAKEHAVSRGPPGKGSMKSTSPESKVLAAAKSAARHAQIPTPLRKGRKVWIPWHGGCFYRATVTEMLPDKGFRFQYAKSHATIRLGLKDVRPNYQEEGTSTVLVASNSNAAQCYVGRLMLAFCKTLGVFIPGRITAFYRTGVITDKQSDKQSDNTLSERVRIEFIHVLQITETVQCSGLKTMSPTSATKLDADGNPLYPRLYHTHHPSFAKLQLLGHSWQTKPSTPATKRVGTLVLAKWPESNQYQLGVVDPALKEIREEVLARVDESLVMELPDMLPSPPYPSIPSGKKGPLESRRRDEAEREWRSKQLWEEAELTEGQWVAANWRRSLNREQADFHVLGQVRKQDFRGYYVEIIGRGANTRPVMLQRHQMRPLYRDQAVVFAQGGSPVWPEVIHKNEQVKKPKYQLEA</sequence>
<reference evidence="2 3" key="1">
    <citation type="submission" date="2017-03" db="EMBL/GenBank/DDBJ databases">
        <title>Genomes of endolithic fungi from Antarctica.</title>
        <authorList>
            <person name="Coleine C."/>
            <person name="Masonjones S."/>
            <person name="Stajich J.E."/>
        </authorList>
    </citation>
    <scope>NUCLEOTIDE SEQUENCE [LARGE SCALE GENOMIC DNA]</scope>
    <source>
        <strain evidence="2 3">CCFEE 5184</strain>
    </source>
</reference>
<evidence type="ECO:0000313" key="3">
    <source>
        <dbReference type="Proteomes" id="UP000309340"/>
    </source>
</evidence>
<feature type="region of interest" description="Disordered" evidence="1">
    <location>
        <begin position="23"/>
        <end position="135"/>
    </location>
</feature>
<gene>
    <name evidence="2" type="ORF">B0A55_01594</name>
</gene>
<protein>
    <submittedName>
        <fullName evidence="2">Uncharacterized protein</fullName>
    </submittedName>
</protein>
<evidence type="ECO:0000256" key="1">
    <source>
        <dbReference type="SAM" id="MobiDB-lite"/>
    </source>
</evidence>
<dbReference type="Proteomes" id="UP000309340">
    <property type="component" value="Unassembled WGS sequence"/>
</dbReference>
<comment type="caution">
    <text evidence="2">The sequence shown here is derived from an EMBL/GenBank/DDBJ whole genome shotgun (WGS) entry which is preliminary data.</text>
</comment>